<reference evidence="1" key="1">
    <citation type="journal article" date="2020" name="Nature">
        <title>Giant virus diversity and host interactions through global metagenomics.</title>
        <authorList>
            <person name="Schulz F."/>
            <person name="Roux S."/>
            <person name="Paez-Espino D."/>
            <person name="Jungbluth S."/>
            <person name="Walsh D.A."/>
            <person name="Denef V.J."/>
            <person name="McMahon K.D."/>
            <person name="Konstantinidis K.T."/>
            <person name="Eloe-Fadrosh E.A."/>
            <person name="Kyrpides N.C."/>
            <person name="Woyke T."/>
        </authorList>
    </citation>
    <scope>NUCLEOTIDE SEQUENCE</scope>
    <source>
        <strain evidence="1">GVMAG-M-3300023184-168</strain>
    </source>
</reference>
<protein>
    <submittedName>
        <fullName evidence="1">Uncharacterized protein</fullName>
    </submittedName>
</protein>
<evidence type="ECO:0000313" key="1">
    <source>
        <dbReference type="EMBL" id="QHT83806.1"/>
    </source>
</evidence>
<sequence length="238" mass="28616">MVVVLLLRGHVRNSFENDDLYNFIKKISLIETIDIYIHTWNVYSNNLSWREMNPDNRIIDEEKIVNYFKDLKHNIKHIIIDNDKKIELVGNKEGYVGNGKMPLIGWKNMWYGNNIIIDYISKKYNSKDIIINTRIDILTNSNIDFYNSDKMLSFIKNSLKVFHTNKYNIKKNIFMYRDAWVGVDNLIFGSLFTMKKIIKYFHYNLDEIIESYEEGNFEFPHEFLVFKENEKLFYTLEE</sequence>
<dbReference type="EMBL" id="MN740011">
    <property type="protein sequence ID" value="QHT83806.1"/>
    <property type="molecule type" value="Genomic_DNA"/>
</dbReference>
<name>A0A6C0HUI9_9ZZZZ</name>
<proteinExistence type="predicted"/>
<dbReference type="AlphaFoldDB" id="A0A6C0HUI9"/>
<accession>A0A6C0HUI9</accession>
<organism evidence="1">
    <name type="scientific">viral metagenome</name>
    <dbReference type="NCBI Taxonomy" id="1070528"/>
    <lineage>
        <taxon>unclassified sequences</taxon>
        <taxon>metagenomes</taxon>
        <taxon>organismal metagenomes</taxon>
    </lineage>
</organism>